<dbReference type="Proteomes" id="UP000734854">
    <property type="component" value="Unassembled WGS sequence"/>
</dbReference>
<keyword evidence="4 6" id="KW-1133">Transmembrane helix</keyword>
<dbReference type="AlphaFoldDB" id="A0A8J5I4F6"/>
<evidence type="ECO:0000256" key="6">
    <source>
        <dbReference type="SAM" id="Phobius"/>
    </source>
</evidence>
<dbReference type="Pfam" id="PF03649">
    <property type="entry name" value="UPF0014"/>
    <property type="match status" value="1"/>
</dbReference>
<name>A0A8J5I4F6_ZINOF</name>
<feature type="transmembrane region" description="Helical" evidence="6">
    <location>
        <begin position="12"/>
        <end position="35"/>
    </location>
</feature>
<organism evidence="7 8">
    <name type="scientific">Zingiber officinale</name>
    <name type="common">Ginger</name>
    <name type="synonym">Amomum zingiber</name>
    <dbReference type="NCBI Taxonomy" id="94328"/>
    <lineage>
        <taxon>Eukaryota</taxon>
        <taxon>Viridiplantae</taxon>
        <taxon>Streptophyta</taxon>
        <taxon>Embryophyta</taxon>
        <taxon>Tracheophyta</taxon>
        <taxon>Spermatophyta</taxon>
        <taxon>Magnoliopsida</taxon>
        <taxon>Liliopsida</taxon>
        <taxon>Zingiberales</taxon>
        <taxon>Zingiberaceae</taxon>
        <taxon>Zingiber</taxon>
    </lineage>
</organism>
<evidence type="ECO:0000313" key="7">
    <source>
        <dbReference type="EMBL" id="KAG6527815.1"/>
    </source>
</evidence>
<accession>A0A8J5I4F6</accession>
<comment type="similarity">
    <text evidence="2">Belongs to the UPF0014 family.</text>
</comment>
<proteinExistence type="inferred from homology"/>
<evidence type="ECO:0000256" key="3">
    <source>
        <dbReference type="ARBA" id="ARBA00022692"/>
    </source>
</evidence>
<sequence>MDPSGASFWVDFLQGMLKPVAALSVVLMAVALSFAQKLKLEGEMIYAIARAFFQLSIIGFVLQFIFAQKNTAWIILAYLFMVLFFTRNKIEASIATGLLYTLLNLSCDFPAWVEIHFFLGSAKKNRGEEEETAE</sequence>
<feature type="transmembrane region" description="Helical" evidence="6">
    <location>
        <begin position="72"/>
        <end position="90"/>
    </location>
</feature>
<evidence type="ECO:0000256" key="5">
    <source>
        <dbReference type="ARBA" id="ARBA00023136"/>
    </source>
</evidence>
<keyword evidence="5 6" id="KW-0472">Membrane</keyword>
<dbReference type="PANTHER" id="PTHR30028">
    <property type="entry name" value="UPF0014 INNER MEMBRANE PROTEIN YBBM-RELATED"/>
    <property type="match status" value="1"/>
</dbReference>
<dbReference type="PANTHER" id="PTHR30028:SF0">
    <property type="entry name" value="PROTEIN ALUMINUM SENSITIVE 3"/>
    <property type="match status" value="1"/>
</dbReference>
<evidence type="ECO:0000313" key="8">
    <source>
        <dbReference type="Proteomes" id="UP000734854"/>
    </source>
</evidence>
<dbReference type="InterPro" id="IPR005226">
    <property type="entry name" value="UPF0014_fam"/>
</dbReference>
<dbReference type="GO" id="GO:0010044">
    <property type="term" value="P:response to aluminum ion"/>
    <property type="evidence" value="ECO:0007669"/>
    <property type="project" value="TreeGrafter"/>
</dbReference>
<protein>
    <submittedName>
        <fullName evidence="7">Uncharacterized protein</fullName>
    </submittedName>
</protein>
<evidence type="ECO:0000256" key="2">
    <source>
        <dbReference type="ARBA" id="ARBA00005268"/>
    </source>
</evidence>
<dbReference type="EMBL" id="JACMSC010000003">
    <property type="protein sequence ID" value="KAG6527815.1"/>
    <property type="molecule type" value="Genomic_DNA"/>
</dbReference>
<feature type="transmembrane region" description="Helical" evidence="6">
    <location>
        <begin position="47"/>
        <end position="66"/>
    </location>
</feature>
<reference evidence="7 8" key="1">
    <citation type="submission" date="2020-08" db="EMBL/GenBank/DDBJ databases">
        <title>Plant Genome Project.</title>
        <authorList>
            <person name="Zhang R.-G."/>
        </authorList>
    </citation>
    <scope>NUCLEOTIDE SEQUENCE [LARGE SCALE GENOMIC DNA]</scope>
    <source>
        <tissue evidence="7">Rhizome</tissue>
    </source>
</reference>
<evidence type="ECO:0000256" key="1">
    <source>
        <dbReference type="ARBA" id="ARBA00004141"/>
    </source>
</evidence>
<comment type="caution">
    <text evidence="7">The sequence shown here is derived from an EMBL/GenBank/DDBJ whole genome shotgun (WGS) entry which is preliminary data.</text>
</comment>
<evidence type="ECO:0000256" key="4">
    <source>
        <dbReference type="ARBA" id="ARBA00022989"/>
    </source>
</evidence>
<dbReference type="GO" id="GO:0005886">
    <property type="term" value="C:plasma membrane"/>
    <property type="evidence" value="ECO:0007669"/>
    <property type="project" value="TreeGrafter"/>
</dbReference>
<keyword evidence="3 6" id="KW-0812">Transmembrane</keyword>
<gene>
    <name evidence="7" type="ORF">ZIOFF_009945</name>
</gene>
<comment type="subcellular location">
    <subcellularLocation>
        <location evidence="1">Membrane</location>
        <topology evidence="1">Multi-pass membrane protein</topology>
    </subcellularLocation>
</comment>
<keyword evidence="8" id="KW-1185">Reference proteome</keyword>